<protein>
    <submittedName>
        <fullName evidence="3">Uncharacterized protein</fullName>
    </submittedName>
</protein>
<dbReference type="AlphaFoldDB" id="A0A915IJF5"/>
<name>A0A915IJF5_ROMCU</name>
<feature type="compositionally biased region" description="Basic and acidic residues" evidence="1">
    <location>
        <begin position="17"/>
        <end position="27"/>
    </location>
</feature>
<evidence type="ECO:0000256" key="1">
    <source>
        <dbReference type="SAM" id="MobiDB-lite"/>
    </source>
</evidence>
<reference evidence="3" key="1">
    <citation type="submission" date="2022-11" db="UniProtKB">
        <authorList>
            <consortium name="WormBaseParasite"/>
        </authorList>
    </citation>
    <scope>IDENTIFICATION</scope>
</reference>
<feature type="region of interest" description="Disordered" evidence="1">
    <location>
        <begin position="1"/>
        <end position="41"/>
    </location>
</feature>
<proteinExistence type="predicted"/>
<evidence type="ECO:0000313" key="2">
    <source>
        <dbReference type="Proteomes" id="UP000887565"/>
    </source>
</evidence>
<evidence type="ECO:0000313" key="3">
    <source>
        <dbReference type="WBParaSite" id="nRc.2.0.1.t13989-RA"/>
    </source>
</evidence>
<sequence length="88" mass="10051">MPPAHQSDKHRSRHQSNSHDDRDRKDTQQPQSTSADSRQHECWLTAANTNSVPMHRHMTLKANKCTWCNPSVSTKLRTSMVPADHHGN</sequence>
<accession>A0A915IJF5</accession>
<organism evidence="2 3">
    <name type="scientific">Romanomermis culicivorax</name>
    <name type="common">Nematode worm</name>
    <dbReference type="NCBI Taxonomy" id="13658"/>
    <lineage>
        <taxon>Eukaryota</taxon>
        <taxon>Metazoa</taxon>
        <taxon>Ecdysozoa</taxon>
        <taxon>Nematoda</taxon>
        <taxon>Enoplea</taxon>
        <taxon>Dorylaimia</taxon>
        <taxon>Mermithida</taxon>
        <taxon>Mermithoidea</taxon>
        <taxon>Mermithidae</taxon>
        <taxon>Romanomermis</taxon>
    </lineage>
</organism>
<dbReference type="WBParaSite" id="nRc.2.0.1.t13989-RA">
    <property type="protein sequence ID" value="nRc.2.0.1.t13989-RA"/>
    <property type="gene ID" value="nRc.2.0.1.g13989"/>
</dbReference>
<dbReference type="Proteomes" id="UP000887565">
    <property type="component" value="Unplaced"/>
</dbReference>
<keyword evidence="2" id="KW-1185">Reference proteome</keyword>